<accession>A0A0R1XIW1</accession>
<dbReference type="EMBL" id="AZFW01000006">
    <property type="protein sequence ID" value="KRM30127.1"/>
    <property type="molecule type" value="Genomic_DNA"/>
</dbReference>
<evidence type="ECO:0000256" key="1">
    <source>
        <dbReference type="SAM" id="Phobius"/>
    </source>
</evidence>
<feature type="transmembrane region" description="Helical" evidence="1">
    <location>
        <begin position="36"/>
        <end position="56"/>
    </location>
</feature>
<dbReference type="AlphaFoldDB" id="A0A0R1XIW1"/>
<feature type="transmembrane region" description="Helical" evidence="1">
    <location>
        <begin position="12"/>
        <end position="30"/>
    </location>
</feature>
<keyword evidence="1" id="KW-0812">Transmembrane</keyword>
<gene>
    <name evidence="2" type="ORF">FC91_GL002941</name>
</gene>
<sequence length="123" mass="14194">MMTKTQLYPVWRIALGVLVLASVIALLFWNTSPYRWLISAALIFALNMVNLGSNFWRAKRPLFQRTDYWRMVAGDCLQVLLWVWILMQNPGNPYFALSIGIVIGSLVIVLVGDVYLRRYLTRA</sequence>
<evidence type="ECO:0000313" key="2">
    <source>
        <dbReference type="EMBL" id="KRM30127.1"/>
    </source>
</evidence>
<dbReference type="PATRIC" id="fig|1122147.4.peg.3027"/>
<organism evidence="2 3">
    <name type="scientific">Schleiferilactobacillus harbinensis DSM 16991</name>
    <dbReference type="NCBI Taxonomy" id="1122147"/>
    <lineage>
        <taxon>Bacteria</taxon>
        <taxon>Bacillati</taxon>
        <taxon>Bacillota</taxon>
        <taxon>Bacilli</taxon>
        <taxon>Lactobacillales</taxon>
        <taxon>Lactobacillaceae</taxon>
        <taxon>Schleiferilactobacillus</taxon>
    </lineage>
</organism>
<evidence type="ECO:0000313" key="3">
    <source>
        <dbReference type="Proteomes" id="UP000050949"/>
    </source>
</evidence>
<keyword evidence="1" id="KW-0472">Membrane</keyword>
<protein>
    <submittedName>
        <fullName evidence="2">Uncharacterized protein</fullName>
    </submittedName>
</protein>
<keyword evidence="1" id="KW-1133">Transmembrane helix</keyword>
<feature type="transmembrane region" description="Helical" evidence="1">
    <location>
        <begin position="93"/>
        <end position="116"/>
    </location>
</feature>
<name>A0A0R1XIW1_9LACO</name>
<feature type="transmembrane region" description="Helical" evidence="1">
    <location>
        <begin position="68"/>
        <end position="87"/>
    </location>
</feature>
<proteinExistence type="predicted"/>
<reference evidence="2 3" key="1">
    <citation type="journal article" date="2015" name="Genome Announc.">
        <title>Expanding the biotechnology potential of lactobacilli through comparative genomics of 213 strains and associated genera.</title>
        <authorList>
            <person name="Sun Z."/>
            <person name="Harris H.M."/>
            <person name="McCann A."/>
            <person name="Guo C."/>
            <person name="Argimon S."/>
            <person name="Zhang W."/>
            <person name="Yang X."/>
            <person name="Jeffery I.B."/>
            <person name="Cooney J.C."/>
            <person name="Kagawa T.F."/>
            <person name="Liu W."/>
            <person name="Song Y."/>
            <person name="Salvetti E."/>
            <person name="Wrobel A."/>
            <person name="Rasinkangas P."/>
            <person name="Parkhill J."/>
            <person name="Rea M.C."/>
            <person name="O'Sullivan O."/>
            <person name="Ritari J."/>
            <person name="Douillard F.P."/>
            <person name="Paul Ross R."/>
            <person name="Yang R."/>
            <person name="Briner A.E."/>
            <person name="Felis G.E."/>
            <person name="de Vos W.M."/>
            <person name="Barrangou R."/>
            <person name="Klaenhammer T.R."/>
            <person name="Caufield P.W."/>
            <person name="Cui Y."/>
            <person name="Zhang H."/>
            <person name="O'Toole P.W."/>
        </authorList>
    </citation>
    <scope>NUCLEOTIDE SEQUENCE [LARGE SCALE GENOMIC DNA]</scope>
    <source>
        <strain evidence="2 3">DSM 16991</strain>
    </source>
</reference>
<dbReference type="Proteomes" id="UP000050949">
    <property type="component" value="Unassembled WGS sequence"/>
</dbReference>
<comment type="caution">
    <text evidence="2">The sequence shown here is derived from an EMBL/GenBank/DDBJ whole genome shotgun (WGS) entry which is preliminary data.</text>
</comment>